<dbReference type="InterPro" id="IPR000953">
    <property type="entry name" value="Chromo/chromo_shadow_dom"/>
</dbReference>
<dbReference type="EMBL" id="MN739697">
    <property type="protein sequence ID" value="QHT21883.1"/>
    <property type="molecule type" value="Genomic_DNA"/>
</dbReference>
<dbReference type="SMART" id="SM00857">
    <property type="entry name" value="Resolvase"/>
    <property type="match status" value="1"/>
</dbReference>
<dbReference type="PANTHER" id="PTHR30461">
    <property type="entry name" value="DNA-INVERTASE FROM LAMBDOID PROPHAGE"/>
    <property type="match status" value="1"/>
</dbReference>
<evidence type="ECO:0000313" key="3">
    <source>
        <dbReference type="EMBL" id="QHT21883.1"/>
    </source>
</evidence>
<sequence length="343" mass="39739">MSSKRKIDEIDAIEYDAMSDTEQNFDKVDEIENIISDKIEDGETKYQIKWIGSKKLTWIKESDFIQTEILEEYKEYKKLMKDPSVLRKAYIYLRTSKRNGGNEVSLGDQERHCKKYASDNNINIVGIYIDNGASARKMANQFALNHIVNNLLKEGQMIICYDVSRFSRNLANAVNVLEDIRINKKSSVHSVSENLSWDEIPSNRHNFTQILTTAQLHSDTISAKVKSAIQYKRLRGDYIGKAPFGYEKKTLEIEGALVKKLVKSIDEQTIIDKIYNTTIDIIAENFDNYVDINDDEENRPRKALTYQQYKTIADITNTQHRNRDGKLFTAYTIKQIVNKFNLF</sequence>
<protein>
    <recommendedName>
        <fullName evidence="4">Resolvase/invertase-type recombinase catalytic domain-containing protein</fullName>
    </recommendedName>
</protein>
<dbReference type="InterPro" id="IPR038109">
    <property type="entry name" value="DNA_bind_recomb_sf"/>
</dbReference>
<dbReference type="GO" id="GO:0003677">
    <property type="term" value="F:DNA binding"/>
    <property type="evidence" value="ECO:0007669"/>
    <property type="project" value="InterPro"/>
</dbReference>
<proteinExistence type="predicted"/>
<accession>A0A6C0DZY6</accession>
<feature type="domain" description="Resolvase/invertase-type recombinase catalytic" evidence="2">
    <location>
        <begin position="88"/>
        <end position="236"/>
    </location>
</feature>
<dbReference type="PROSITE" id="PS50013">
    <property type="entry name" value="CHROMO_2"/>
    <property type="match status" value="1"/>
</dbReference>
<dbReference type="AlphaFoldDB" id="A0A6C0DZY6"/>
<dbReference type="SUPFAM" id="SSF53041">
    <property type="entry name" value="Resolvase-like"/>
    <property type="match status" value="1"/>
</dbReference>
<dbReference type="Gene3D" id="2.40.50.40">
    <property type="match status" value="1"/>
</dbReference>
<dbReference type="CDD" id="cd00024">
    <property type="entry name" value="CD_CSD"/>
    <property type="match status" value="1"/>
</dbReference>
<dbReference type="PANTHER" id="PTHR30461:SF23">
    <property type="entry name" value="DNA RECOMBINASE-RELATED"/>
    <property type="match status" value="1"/>
</dbReference>
<dbReference type="CDD" id="cd00338">
    <property type="entry name" value="Ser_Recombinase"/>
    <property type="match status" value="1"/>
</dbReference>
<organism evidence="3">
    <name type="scientific">viral metagenome</name>
    <dbReference type="NCBI Taxonomy" id="1070528"/>
    <lineage>
        <taxon>unclassified sequences</taxon>
        <taxon>metagenomes</taxon>
        <taxon>organismal metagenomes</taxon>
    </lineage>
</organism>
<evidence type="ECO:0000259" key="1">
    <source>
        <dbReference type="PROSITE" id="PS50013"/>
    </source>
</evidence>
<dbReference type="InterPro" id="IPR036162">
    <property type="entry name" value="Resolvase-like_N_sf"/>
</dbReference>
<dbReference type="InterPro" id="IPR006119">
    <property type="entry name" value="Resolv_N"/>
</dbReference>
<dbReference type="Gene3D" id="3.40.50.1390">
    <property type="entry name" value="Resolvase, N-terminal catalytic domain"/>
    <property type="match status" value="1"/>
</dbReference>
<dbReference type="GO" id="GO:0000150">
    <property type="term" value="F:DNA strand exchange activity"/>
    <property type="evidence" value="ECO:0007669"/>
    <property type="project" value="InterPro"/>
</dbReference>
<dbReference type="PROSITE" id="PS51736">
    <property type="entry name" value="RECOMBINASES_3"/>
    <property type="match status" value="1"/>
</dbReference>
<evidence type="ECO:0008006" key="4">
    <source>
        <dbReference type="Google" id="ProtNLM"/>
    </source>
</evidence>
<dbReference type="Gene3D" id="3.90.1750.20">
    <property type="entry name" value="Putative Large Serine Recombinase, Chain B, Domain 2"/>
    <property type="match status" value="1"/>
</dbReference>
<reference evidence="3" key="1">
    <citation type="journal article" date="2020" name="Nature">
        <title>Giant virus diversity and host interactions through global metagenomics.</title>
        <authorList>
            <person name="Schulz F."/>
            <person name="Roux S."/>
            <person name="Paez-Espino D."/>
            <person name="Jungbluth S."/>
            <person name="Walsh D.A."/>
            <person name="Denef V.J."/>
            <person name="McMahon K.D."/>
            <person name="Konstantinidis K.T."/>
            <person name="Eloe-Fadrosh E.A."/>
            <person name="Kyrpides N.C."/>
            <person name="Woyke T."/>
        </authorList>
    </citation>
    <scope>NUCLEOTIDE SEQUENCE</scope>
    <source>
        <strain evidence="3">GVMAG-M-3300023179-103</strain>
    </source>
</reference>
<dbReference type="InterPro" id="IPR050639">
    <property type="entry name" value="SSR_resolvase"/>
</dbReference>
<name>A0A6C0DZY6_9ZZZZ</name>
<evidence type="ECO:0000259" key="2">
    <source>
        <dbReference type="PROSITE" id="PS51736"/>
    </source>
</evidence>
<dbReference type="SUPFAM" id="SSF54160">
    <property type="entry name" value="Chromo domain-like"/>
    <property type="match status" value="1"/>
</dbReference>
<dbReference type="InterPro" id="IPR016197">
    <property type="entry name" value="Chromo-like_dom_sf"/>
</dbReference>
<dbReference type="Pfam" id="PF00239">
    <property type="entry name" value="Resolvase"/>
    <property type="match status" value="1"/>
</dbReference>
<feature type="domain" description="Chromo" evidence="1">
    <location>
        <begin position="29"/>
        <end position="85"/>
    </location>
</feature>